<organism evidence="1 2">
    <name type="scientific">Dreissena polymorpha</name>
    <name type="common">Zebra mussel</name>
    <name type="synonym">Mytilus polymorpha</name>
    <dbReference type="NCBI Taxonomy" id="45954"/>
    <lineage>
        <taxon>Eukaryota</taxon>
        <taxon>Metazoa</taxon>
        <taxon>Spiralia</taxon>
        <taxon>Lophotrochozoa</taxon>
        <taxon>Mollusca</taxon>
        <taxon>Bivalvia</taxon>
        <taxon>Autobranchia</taxon>
        <taxon>Heteroconchia</taxon>
        <taxon>Euheterodonta</taxon>
        <taxon>Imparidentia</taxon>
        <taxon>Neoheterodontei</taxon>
        <taxon>Myida</taxon>
        <taxon>Dreissenoidea</taxon>
        <taxon>Dreissenidae</taxon>
        <taxon>Dreissena</taxon>
    </lineage>
</organism>
<accession>A0A9D4GH01</accession>
<dbReference type="Gene3D" id="2.120.10.30">
    <property type="entry name" value="TolB, C-terminal domain"/>
    <property type="match status" value="1"/>
</dbReference>
<evidence type="ECO:0000313" key="1">
    <source>
        <dbReference type="EMBL" id="KAH3816940.1"/>
    </source>
</evidence>
<sequence length="71" mass="7700">MPKFKCAFVHCISNDITVSGGPANISFTDPIFSYAHGPHGLSVIGGFMYRGCHNPALQGHYIYGDYGYDKG</sequence>
<dbReference type="EMBL" id="JAIWYP010000005">
    <property type="protein sequence ID" value="KAH3816940.1"/>
    <property type="molecule type" value="Genomic_DNA"/>
</dbReference>
<name>A0A9D4GH01_DREPO</name>
<dbReference type="AlphaFoldDB" id="A0A9D4GH01"/>
<gene>
    <name evidence="1" type="ORF">DPMN_118465</name>
</gene>
<dbReference type="Proteomes" id="UP000828390">
    <property type="component" value="Unassembled WGS sequence"/>
</dbReference>
<reference evidence="1" key="2">
    <citation type="submission" date="2020-11" db="EMBL/GenBank/DDBJ databases">
        <authorList>
            <person name="McCartney M.A."/>
            <person name="Auch B."/>
            <person name="Kono T."/>
            <person name="Mallez S."/>
            <person name="Becker A."/>
            <person name="Gohl D.M."/>
            <person name="Silverstein K.A.T."/>
            <person name="Koren S."/>
            <person name="Bechman K.B."/>
            <person name="Herman A."/>
            <person name="Abrahante J.E."/>
            <person name="Garbe J."/>
        </authorList>
    </citation>
    <scope>NUCLEOTIDE SEQUENCE</scope>
    <source>
        <strain evidence="1">Duluth1</strain>
        <tissue evidence="1">Whole animal</tissue>
    </source>
</reference>
<evidence type="ECO:0000313" key="2">
    <source>
        <dbReference type="Proteomes" id="UP000828390"/>
    </source>
</evidence>
<keyword evidence="2" id="KW-1185">Reference proteome</keyword>
<dbReference type="InterPro" id="IPR011042">
    <property type="entry name" value="6-blade_b-propeller_TolB-like"/>
</dbReference>
<proteinExistence type="predicted"/>
<reference evidence="1" key="1">
    <citation type="journal article" date="2019" name="bioRxiv">
        <title>The Genome of the Zebra Mussel, Dreissena polymorpha: A Resource for Invasive Species Research.</title>
        <authorList>
            <person name="McCartney M.A."/>
            <person name="Auch B."/>
            <person name="Kono T."/>
            <person name="Mallez S."/>
            <person name="Zhang Y."/>
            <person name="Obille A."/>
            <person name="Becker A."/>
            <person name="Abrahante J.E."/>
            <person name="Garbe J."/>
            <person name="Badalamenti J.P."/>
            <person name="Herman A."/>
            <person name="Mangelson H."/>
            <person name="Liachko I."/>
            <person name="Sullivan S."/>
            <person name="Sone E.D."/>
            <person name="Koren S."/>
            <person name="Silverstein K.A.T."/>
            <person name="Beckman K.B."/>
            <person name="Gohl D.M."/>
        </authorList>
    </citation>
    <scope>NUCLEOTIDE SEQUENCE</scope>
    <source>
        <strain evidence="1">Duluth1</strain>
        <tissue evidence="1">Whole animal</tissue>
    </source>
</reference>
<protein>
    <submittedName>
        <fullName evidence="1">Uncharacterized protein</fullName>
    </submittedName>
</protein>
<comment type="caution">
    <text evidence="1">The sequence shown here is derived from an EMBL/GenBank/DDBJ whole genome shotgun (WGS) entry which is preliminary data.</text>
</comment>